<evidence type="ECO:0000259" key="1">
    <source>
        <dbReference type="Pfam" id="PF05239"/>
    </source>
</evidence>
<dbReference type="SUPFAM" id="SSF50346">
    <property type="entry name" value="PRC-barrel domain"/>
    <property type="match status" value="2"/>
</dbReference>
<dbReference type="InterPro" id="IPR027275">
    <property type="entry name" value="PRC-brl_dom"/>
</dbReference>
<protein>
    <recommendedName>
        <fullName evidence="1">PRC-barrel domain-containing protein</fullName>
    </recommendedName>
</protein>
<evidence type="ECO:0000313" key="3">
    <source>
        <dbReference type="Proteomes" id="UP000054099"/>
    </source>
</evidence>
<dbReference type="EMBL" id="LNQN01000002">
    <property type="protein sequence ID" value="KSU83815.1"/>
    <property type="molecule type" value="Genomic_DNA"/>
</dbReference>
<comment type="caution">
    <text evidence="2">The sequence shown here is derived from an EMBL/GenBank/DDBJ whole genome shotgun (WGS) entry which is preliminary data.</text>
</comment>
<accession>A0A0V8J9F3</accession>
<dbReference type="Pfam" id="PF05239">
    <property type="entry name" value="PRC"/>
    <property type="match status" value="1"/>
</dbReference>
<keyword evidence="3" id="KW-1185">Reference proteome</keyword>
<reference evidence="2 3" key="1">
    <citation type="journal article" date="2014" name="Antonie Van Leeuwenhoek">
        <title>Fictibacillus enclensis sp. nov., isolated from marine sediment.</title>
        <authorList>
            <person name="Dastager S.G."/>
            <person name="Mawlankar R."/>
            <person name="Srinivasan K."/>
            <person name="Tang S.K."/>
            <person name="Lee J.C."/>
            <person name="Ramana V.V."/>
            <person name="Shouche Y.S."/>
        </authorList>
    </citation>
    <scope>NUCLEOTIDE SEQUENCE [LARGE SCALE GENOMIC DNA]</scope>
    <source>
        <strain evidence="2 3">NIO-1003</strain>
    </source>
</reference>
<proteinExistence type="predicted"/>
<evidence type="ECO:0000313" key="2">
    <source>
        <dbReference type="EMBL" id="KSU83815.1"/>
    </source>
</evidence>
<sequence length="164" mass="18490">MFGRVGVTLRTFSFLKGKKAVLSANRKTIGKVEDILTDSRGNVLGFILCGNSLFFRKAYLPYESARIQEEDSVLLCSCRPSRVPSYSKGTFRMEKHPCCLLKQALLSKDGETEAVVEDVYFSKDWGRIVAIEVSKGLFSDWTDGRSLIYSHEPLHIGKQSLFVR</sequence>
<dbReference type="Proteomes" id="UP000054099">
    <property type="component" value="Unassembled WGS sequence"/>
</dbReference>
<dbReference type="AlphaFoldDB" id="A0A0V8J9F3"/>
<feature type="domain" description="PRC-barrel" evidence="1">
    <location>
        <begin position="107"/>
        <end position="148"/>
    </location>
</feature>
<organism evidence="2 3">
    <name type="scientific">Fictibacillus enclensis</name>
    <dbReference type="NCBI Taxonomy" id="1017270"/>
    <lineage>
        <taxon>Bacteria</taxon>
        <taxon>Bacillati</taxon>
        <taxon>Bacillota</taxon>
        <taxon>Bacilli</taxon>
        <taxon>Bacillales</taxon>
        <taxon>Fictibacillaceae</taxon>
        <taxon>Fictibacillus</taxon>
    </lineage>
</organism>
<dbReference type="InterPro" id="IPR011033">
    <property type="entry name" value="PRC_barrel-like_sf"/>
</dbReference>
<gene>
    <name evidence="2" type="ORF">AS030_14880</name>
</gene>
<name>A0A0V8J9F3_9BACL</name>